<comment type="similarity">
    <text evidence="2">Belongs to the gastrin/cholecystokinin family.</text>
</comment>
<keyword evidence="8" id="KW-1185">Reference proteome</keyword>
<evidence type="ECO:0000256" key="1">
    <source>
        <dbReference type="ARBA" id="ARBA00004613"/>
    </source>
</evidence>
<dbReference type="Pfam" id="PF08257">
    <property type="entry name" value="Sulfakinin"/>
    <property type="match status" value="2"/>
</dbReference>
<dbReference type="InterPro" id="IPR013152">
    <property type="entry name" value="Gastrin/cholecystokinin_CS"/>
</dbReference>
<accession>A0A1I8PJ29</accession>
<dbReference type="VEuPathDB" id="VectorBase:SCAU008505"/>
<evidence type="ECO:0000256" key="2">
    <source>
        <dbReference type="ARBA" id="ARBA00006273"/>
    </source>
</evidence>
<organism evidence="7 8">
    <name type="scientific">Stomoxys calcitrans</name>
    <name type="common">Stable fly</name>
    <name type="synonym">Conops calcitrans</name>
    <dbReference type="NCBI Taxonomy" id="35570"/>
    <lineage>
        <taxon>Eukaryota</taxon>
        <taxon>Metazoa</taxon>
        <taxon>Ecdysozoa</taxon>
        <taxon>Arthropoda</taxon>
        <taxon>Hexapoda</taxon>
        <taxon>Insecta</taxon>
        <taxon>Pterygota</taxon>
        <taxon>Neoptera</taxon>
        <taxon>Endopterygota</taxon>
        <taxon>Diptera</taxon>
        <taxon>Brachycera</taxon>
        <taxon>Muscomorpha</taxon>
        <taxon>Muscoidea</taxon>
        <taxon>Muscidae</taxon>
        <taxon>Stomoxys</taxon>
    </lineage>
</organism>
<dbReference type="STRING" id="35570.A0A1I8PJ29"/>
<dbReference type="AlphaFoldDB" id="A0A1I8PJ29"/>
<gene>
    <name evidence="7" type="primary">106093564</name>
</gene>
<evidence type="ECO:0000313" key="8">
    <source>
        <dbReference type="Proteomes" id="UP000095300"/>
    </source>
</evidence>
<dbReference type="GO" id="GO:0007218">
    <property type="term" value="P:neuropeptide signaling pathway"/>
    <property type="evidence" value="ECO:0007669"/>
    <property type="project" value="UniProtKB-KW"/>
</dbReference>
<sequence length="113" mass="12933">MTLARNVDNTKNEIHEGLSGNFGKTNNQLNAPGSPGYYAAKRSLHSLLFGPREYQPKAHGKTSANMDLVDFLLEYEDDDRNKRFDDYGHMRFGKRGGEEQFDDYGHMRFGRSI</sequence>
<feature type="region of interest" description="Disordered" evidence="6">
    <location>
        <begin position="1"/>
        <end position="33"/>
    </location>
</feature>
<keyword evidence="4" id="KW-0027">Amidation</keyword>
<reference evidence="7" key="1">
    <citation type="submission" date="2020-05" db="UniProtKB">
        <authorList>
            <consortium name="EnsemblMetazoa"/>
        </authorList>
    </citation>
    <scope>IDENTIFICATION</scope>
    <source>
        <strain evidence="7">USDA</strain>
    </source>
</reference>
<evidence type="ECO:0000256" key="3">
    <source>
        <dbReference type="ARBA" id="ARBA00022525"/>
    </source>
</evidence>
<keyword evidence="5" id="KW-0527">Neuropeptide</keyword>
<dbReference type="PROSITE" id="PS00259">
    <property type="entry name" value="GASTRIN"/>
    <property type="match status" value="1"/>
</dbReference>
<protein>
    <recommendedName>
        <fullName evidence="9">Sulfakinin</fullName>
    </recommendedName>
</protein>
<evidence type="ECO:0000256" key="5">
    <source>
        <dbReference type="ARBA" id="ARBA00023320"/>
    </source>
</evidence>
<dbReference type="GO" id="GO:0005576">
    <property type="term" value="C:extracellular region"/>
    <property type="evidence" value="ECO:0007669"/>
    <property type="project" value="UniProtKB-SubCell"/>
</dbReference>
<dbReference type="Proteomes" id="UP000095300">
    <property type="component" value="Unassembled WGS sequence"/>
</dbReference>
<dbReference type="KEGG" id="scac:106093564"/>
<comment type="subcellular location">
    <subcellularLocation>
        <location evidence="1">Secreted</location>
    </subcellularLocation>
</comment>
<name>A0A1I8PJ29_STOCA</name>
<evidence type="ECO:0000256" key="6">
    <source>
        <dbReference type="SAM" id="MobiDB-lite"/>
    </source>
</evidence>
<evidence type="ECO:0000256" key="4">
    <source>
        <dbReference type="ARBA" id="ARBA00022815"/>
    </source>
</evidence>
<evidence type="ECO:0008006" key="9">
    <source>
        <dbReference type="Google" id="ProtNLM"/>
    </source>
</evidence>
<feature type="compositionally biased region" description="Polar residues" evidence="6">
    <location>
        <begin position="22"/>
        <end position="31"/>
    </location>
</feature>
<dbReference type="OrthoDB" id="6360815at2759"/>
<dbReference type="InterPro" id="IPR013259">
    <property type="entry name" value="Sulfakinin"/>
</dbReference>
<evidence type="ECO:0000313" key="7">
    <source>
        <dbReference type="EnsemblMetazoa" id="SCAU008505-PA"/>
    </source>
</evidence>
<keyword evidence="3" id="KW-0964">Secreted</keyword>
<proteinExistence type="inferred from homology"/>
<dbReference type="EnsemblMetazoa" id="SCAU008505-RA">
    <property type="protein sequence ID" value="SCAU008505-PA"/>
    <property type="gene ID" value="SCAU008505"/>
</dbReference>